<gene>
    <name evidence="2" type="ORF">EJ04DRAFT_575015</name>
</gene>
<feature type="region of interest" description="Disordered" evidence="1">
    <location>
        <begin position="1"/>
        <end position="20"/>
    </location>
</feature>
<feature type="compositionally biased region" description="Polar residues" evidence="1">
    <location>
        <begin position="27"/>
        <end position="37"/>
    </location>
</feature>
<dbReference type="AlphaFoldDB" id="A0A9P4R1P0"/>
<comment type="caution">
    <text evidence="2">The sequence shown here is derived from an EMBL/GenBank/DDBJ whole genome shotgun (WGS) entry which is preliminary data.</text>
</comment>
<dbReference type="OrthoDB" id="3796452at2759"/>
<organism evidence="2 3">
    <name type="scientific">Polyplosphaeria fusca</name>
    <dbReference type="NCBI Taxonomy" id="682080"/>
    <lineage>
        <taxon>Eukaryota</taxon>
        <taxon>Fungi</taxon>
        <taxon>Dikarya</taxon>
        <taxon>Ascomycota</taxon>
        <taxon>Pezizomycotina</taxon>
        <taxon>Dothideomycetes</taxon>
        <taxon>Pleosporomycetidae</taxon>
        <taxon>Pleosporales</taxon>
        <taxon>Tetraplosphaeriaceae</taxon>
        <taxon>Polyplosphaeria</taxon>
    </lineage>
</organism>
<accession>A0A9P4R1P0</accession>
<reference evidence="2" key="1">
    <citation type="journal article" date="2020" name="Stud. Mycol.">
        <title>101 Dothideomycetes genomes: a test case for predicting lifestyles and emergence of pathogens.</title>
        <authorList>
            <person name="Haridas S."/>
            <person name="Albert R."/>
            <person name="Binder M."/>
            <person name="Bloem J."/>
            <person name="Labutti K."/>
            <person name="Salamov A."/>
            <person name="Andreopoulos B."/>
            <person name="Baker S."/>
            <person name="Barry K."/>
            <person name="Bills G."/>
            <person name="Bluhm B."/>
            <person name="Cannon C."/>
            <person name="Castanera R."/>
            <person name="Culley D."/>
            <person name="Daum C."/>
            <person name="Ezra D."/>
            <person name="Gonzalez J."/>
            <person name="Henrissat B."/>
            <person name="Kuo A."/>
            <person name="Liang C."/>
            <person name="Lipzen A."/>
            <person name="Lutzoni F."/>
            <person name="Magnuson J."/>
            <person name="Mondo S."/>
            <person name="Nolan M."/>
            <person name="Ohm R."/>
            <person name="Pangilinan J."/>
            <person name="Park H.-J."/>
            <person name="Ramirez L."/>
            <person name="Alfaro M."/>
            <person name="Sun H."/>
            <person name="Tritt A."/>
            <person name="Yoshinaga Y."/>
            <person name="Zwiers L.-H."/>
            <person name="Turgeon B."/>
            <person name="Goodwin S."/>
            <person name="Spatafora J."/>
            <person name="Crous P."/>
            <person name="Grigoriev I."/>
        </authorList>
    </citation>
    <scope>NUCLEOTIDE SEQUENCE</scope>
    <source>
        <strain evidence="2">CBS 125425</strain>
    </source>
</reference>
<dbReference type="EMBL" id="ML996120">
    <property type="protein sequence ID" value="KAF2736989.1"/>
    <property type="molecule type" value="Genomic_DNA"/>
</dbReference>
<keyword evidence="3" id="KW-1185">Reference proteome</keyword>
<proteinExistence type="predicted"/>
<sequence length="307" mass="34769">MPSGWNIVPLTGGAKDRPQKVRLLTTSGEQQLTLKQETQAERNDEWYDTASSTSEYSPAKKHKSDDGDSLIISLSKLSPSEEARLLPYMPPFFGTDLPPCGAEVQVAYTNVNARLRELWLNHRGRTSIVDICRTVKEILERQVKAFPHDFTLKSATKRPRPWRRYNVFNFELRWIVYFLRESELLVRVQQQHSEAELLEKKKQSPVPPELGFDHLHRGDIMKLWDQWNDKKRALAPEVPADVDESIHVGPKESEVDGLANGDTNENAITAHNELVEIPIAVKHENGTLDTPMVDSGDPKQPLNGGHG</sequence>
<evidence type="ECO:0000256" key="1">
    <source>
        <dbReference type="SAM" id="MobiDB-lite"/>
    </source>
</evidence>
<feature type="region of interest" description="Disordered" evidence="1">
    <location>
        <begin position="27"/>
        <end position="67"/>
    </location>
</feature>
<protein>
    <submittedName>
        <fullName evidence="2">Uncharacterized protein</fullName>
    </submittedName>
</protein>
<dbReference type="Proteomes" id="UP000799444">
    <property type="component" value="Unassembled WGS sequence"/>
</dbReference>
<feature type="region of interest" description="Disordered" evidence="1">
    <location>
        <begin position="286"/>
        <end position="307"/>
    </location>
</feature>
<evidence type="ECO:0000313" key="2">
    <source>
        <dbReference type="EMBL" id="KAF2736989.1"/>
    </source>
</evidence>
<evidence type="ECO:0000313" key="3">
    <source>
        <dbReference type="Proteomes" id="UP000799444"/>
    </source>
</evidence>
<name>A0A9P4R1P0_9PLEO</name>